<gene>
    <name evidence="3" type="ORF">ECANGB1_794</name>
</gene>
<evidence type="ECO:0000313" key="3">
    <source>
        <dbReference type="EMBL" id="ORD94389.1"/>
    </source>
</evidence>
<evidence type="ECO:0000313" key="4">
    <source>
        <dbReference type="Proteomes" id="UP000192639"/>
    </source>
</evidence>
<protein>
    <submittedName>
        <fullName evidence="3">Uncharacterized protein</fullName>
    </submittedName>
</protein>
<dbReference type="Proteomes" id="UP000192639">
    <property type="component" value="Unassembled WGS sequence"/>
</dbReference>
<reference evidence="3 4" key="1">
    <citation type="journal article" date="2017" name="Environ. Microbiol.">
        <title>Decay of the glycolytic pathway and adaptation to intranuclear parasitism within Enterocytozoonidae microsporidia.</title>
        <authorList>
            <person name="Wiredu Boakye D."/>
            <person name="Jaroenlak P."/>
            <person name="Prachumwat A."/>
            <person name="Williams T.A."/>
            <person name="Bateman K.S."/>
            <person name="Itsathitphaisarn O."/>
            <person name="Sritunyalucksana K."/>
            <person name="Paszkiewicz K.H."/>
            <person name="Moore K.A."/>
            <person name="Stentiford G.D."/>
            <person name="Williams B.A."/>
        </authorList>
    </citation>
    <scope>NUCLEOTIDE SEQUENCE [LARGE SCALE GENOMIC DNA]</scope>
    <source>
        <strain evidence="3 4">GB1</strain>
    </source>
</reference>
<keyword evidence="1" id="KW-0175">Coiled coil</keyword>
<name>A0A1Y1S7H1_9MICR</name>
<evidence type="ECO:0000256" key="1">
    <source>
        <dbReference type="SAM" id="Coils"/>
    </source>
</evidence>
<sequence length="113" mass="13259">MKEEGDGDGNKVREMVKKIEQGIGKKREDEKRVEPGRKRVSDLSRMLSRHITASHILNAKYAEQKIEIKLELKRMEEKEETYMEERSIKVAEEMKCSSESDNETYDLDEYDSS</sequence>
<keyword evidence="4" id="KW-1185">Reference proteome</keyword>
<dbReference type="VEuPathDB" id="MicrosporidiaDB:ECANGB1_794"/>
<dbReference type="EMBL" id="LWDP01000022">
    <property type="protein sequence ID" value="ORD94389.1"/>
    <property type="molecule type" value="Genomic_DNA"/>
</dbReference>
<proteinExistence type="predicted"/>
<evidence type="ECO:0000256" key="2">
    <source>
        <dbReference type="SAM" id="MobiDB-lite"/>
    </source>
</evidence>
<accession>A0A1Y1S7H1</accession>
<dbReference type="AlphaFoldDB" id="A0A1Y1S7H1"/>
<comment type="caution">
    <text evidence="3">The sequence shown here is derived from an EMBL/GenBank/DDBJ whole genome shotgun (WGS) entry which is preliminary data.</text>
</comment>
<organism evidence="3 4">
    <name type="scientific">Enterospora canceri</name>
    <dbReference type="NCBI Taxonomy" id="1081671"/>
    <lineage>
        <taxon>Eukaryota</taxon>
        <taxon>Fungi</taxon>
        <taxon>Fungi incertae sedis</taxon>
        <taxon>Microsporidia</taxon>
        <taxon>Enterocytozoonidae</taxon>
        <taxon>Enterospora</taxon>
    </lineage>
</organism>
<feature type="compositionally biased region" description="Acidic residues" evidence="2">
    <location>
        <begin position="100"/>
        <end position="113"/>
    </location>
</feature>
<feature type="coiled-coil region" evidence="1">
    <location>
        <begin position="58"/>
        <end position="85"/>
    </location>
</feature>
<feature type="region of interest" description="Disordered" evidence="2">
    <location>
        <begin position="92"/>
        <end position="113"/>
    </location>
</feature>